<dbReference type="EMBL" id="LWUJ01000010">
    <property type="protein sequence ID" value="OAL10568.1"/>
    <property type="molecule type" value="Genomic_DNA"/>
</dbReference>
<sequence>MSLTLKVSSVIGTLGVVGGSAAIVNQLTKEHQTIKDALTKVGYHVLDLEKEDSDWDTVVNAYKATLNQSKPFGNITDKVGLRKECKKLLNSDLNNKANYSSASRWCVKEETIKAMLTRNKYKELGEATSEPSKVKWTEKVRLLKEAKDNKIIVTFNGTKDEETLANKCKSLDSIKTHADNEFEVKFIWAREWCSEK</sequence>
<gene>
    <name evidence="1" type="ORF">A6V39_00690</name>
</gene>
<dbReference type="RefSeq" id="WP_187149803.1">
    <property type="nucleotide sequence ID" value="NZ_LWUJ01000010.1"/>
</dbReference>
<accession>A0A1A9QEA4</accession>
<organism evidence="1 2">
    <name type="scientific">Candidatus Mycoplasma haematobovis</name>
    <dbReference type="NCBI Taxonomy" id="432608"/>
    <lineage>
        <taxon>Bacteria</taxon>
        <taxon>Bacillati</taxon>
        <taxon>Mycoplasmatota</taxon>
        <taxon>Mollicutes</taxon>
        <taxon>Mycoplasmataceae</taxon>
        <taxon>Mycoplasma</taxon>
    </lineage>
</organism>
<evidence type="ECO:0000313" key="1">
    <source>
        <dbReference type="EMBL" id="OAL10568.1"/>
    </source>
</evidence>
<dbReference type="Proteomes" id="UP000077623">
    <property type="component" value="Unassembled WGS sequence"/>
</dbReference>
<evidence type="ECO:0000313" key="2">
    <source>
        <dbReference type="Proteomes" id="UP000077623"/>
    </source>
</evidence>
<reference evidence="2" key="1">
    <citation type="submission" date="2016-04" db="EMBL/GenBank/DDBJ databases">
        <authorList>
            <person name="Quiroz-Castaneda R.E."/>
            <person name="Martinez-Ocampo F."/>
        </authorList>
    </citation>
    <scope>NUCLEOTIDE SEQUENCE [LARGE SCALE GENOMIC DNA]</scope>
    <source>
        <strain evidence="2">INIFAP01</strain>
    </source>
</reference>
<comment type="caution">
    <text evidence="1">The sequence shown here is derived from an EMBL/GenBank/DDBJ whole genome shotgun (WGS) entry which is preliminary data.</text>
</comment>
<dbReference type="AlphaFoldDB" id="A0A1A9QEA4"/>
<proteinExistence type="predicted"/>
<protein>
    <submittedName>
        <fullName evidence="1">Uncharacterized protein</fullName>
    </submittedName>
</protein>
<name>A0A1A9QEA4_9MOLU</name>
<dbReference type="STRING" id="432608.A6V39_00690"/>
<keyword evidence="2" id="KW-1185">Reference proteome</keyword>